<keyword evidence="4 5" id="KW-0378">Hydrolase</keyword>
<dbReference type="PANTHER" id="PTHR30302:SF1">
    <property type="entry name" value="HYDROGENASE 2 MATURATION PROTEASE"/>
    <property type="match status" value="1"/>
</dbReference>
<evidence type="ECO:0000256" key="1">
    <source>
        <dbReference type="ARBA" id="ARBA00006814"/>
    </source>
</evidence>
<sequence length="194" mass="20044">MSAARPRPRAGRTLVAGVGNIFLGDDGFGVEVVRRLDPASLPGGVDVADYGIRGLHLAFALLDGRYDTVILVDALPSDEPPGTLTVLRPDVGDAPQVDARQVDARQADTPLVGTPLVGAPAVVDAHGMSPDVVLRLVRDLGGEIGQVVVVGCRPAVVAERMELSSAVRAAVDDAVDLIGDIVRDPRLVGVGHGT</sequence>
<accession>A0A0D8BBY7</accession>
<dbReference type="NCBIfam" id="TIGR00072">
    <property type="entry name" value="hydrog_prot"/>
    <property type="match status" value="1"/>
</dbReference>
<organism evidence="5 6">
    <name type="scientific">Frankia torreyi</name>
    <dbReference type="NCBI Taxonomy" id="1856"/>
    <lineage>
        <taxon>Bacteria</taxon>
        <taxon>Bacillati</taxon>
        <taxon>Actinomycetota</taxon>
        <taxon>Actinomycetes</taxon>
        <taxon>Frankiales</taxon>
        <taxon>Frankiaceae</taxon>
        <taxon>Frankia</taxon>
    </lineage>
</organism>
<dbReference type="PANTHER" id="PTHR30302">
    <property type="entry name" value="HYDROGENASE 1 MATURATION PROTEASE"/>
    <property type="match status" value="1"/>
</dbReference>
<dbReference type="PATRIC" id="fig|1502723.3.peg.3758"/>
<dbReference type="InterPro" id="IPR023430">
    <property type="entry name" value="Pept_HybD-like_dom_sf"/>
</dbReference>
<evidence type="ECO:0000256" key="2">
    <source>
        <dbReference type="ARBA" id="ARBA00022670"/>
    </source>
</evidence>
<evidence type="ECO:0000256" key="4">
    <source>
        <dbReference type="ARBA" id="ARBA00022801"/>
    </source>
</evidence>
<dbReference type="Pfam" id="PF01750">
    <property type="entry name" value="HycI"/>
    <property type="match status" value="1"/>
</dbReference>
<gene>
    <name evidence="5" type="ORF">FF36_04057</name>
</gene>
<comment type="similarity">
    <text evidence="1">Belongs to the peptidase A31 family.</text>
</comment>
<dbReference type="Proteomes" id="UP000032545">
    <property type="component" value="Unassembled WGS sequence"/>
</dbReference>
<dbReference type="EMBL" id="JYFN01000034">
    <property type="protein sequence ID" value="KJE21600.1"/>
    <property type="molecule type" value="Genomic_DNA"/>
</dbReference>
<reference evidence="5 6" key="2">
    <citation type="journal article" date="2016" name="Genome Announc.">
        <title>Permanent Draft Genome Sequences for Two Variants of Frankia sp. Strain CpI1, the First Frankia Strain Isolated from Root Nodules of Comptonia peregrina.</title>
        <authorList>
            <person name="Oshone R."/>
            <person name="Hurst S.G.IV."/>
            <person name="Abebe-Akele F."/>
            <person name="Simpson S."/>
            <person name="Morris K."/>
            <person name="Thomas W.K."/>
            <person name="Tisa L.S."/>
        </authorList>
    </citation>
    <scope>NUCLEOTIDE SEQUENCE [LARGE SCALE GENOMIC DNA]</scope>
    <source>
        <strain evidence="6">CpI1-S</strain>
    </source>
</reference>
<dbReference type="AlphaFoldDB" id="A0A0D8BBY7"/>
<comment type="caution">
    <text evidence="5">The sequence shown here is derived from an EMBL/GenBank/DDBJ whole genome shotgun (WGS) entry which is preliminary data.</text>
</comment>
<evidence type="ECO:0000313" key="6">
    <source>
        <dbReference type="Proteomes" id="UP000032545"/>
    </source>
</evidence>
<reference evidence="6" key="1">
    <citation type="submission" date="2015-02" db="EMBL/GenBank/DDBJ databases">
        <title>Draft Genome of Frankia sp. CpI1-S.</title>
        <authorList>
            <person name="Oshone R.T."/>
            <person name="Ngom M."/>
            <person name="Ghodhbane-Gtari F."/>
            <person name="Gtari M."/>
            <person name="Morris K."/>
            <person name="Thomas K."/>
            <person name="Sen A."/>
            <person name="Tisa L.S."/>
        </authorList>
    </citation>
    <scope>NUCLEOTIDE SEQUENCE [LARGE SCALE GENOMIC DNA]</scope>
    <source>
        <strain evidence="6">CpI1-S</strain>
    </source>
</reference>
<dbReference type="GO" id="GO:0004190">
    <property type="term" value="F:aspartic-type endopeptidase activity"/>
    <property type="evidence" value="ECO:0007669"/>
    <property type="project" value="UniProtKB-KW"/>
</dbReference>
<dbReference type="OrthoDB" id="3828930at2"/>
<dbReference type="EC" id="3.4.23.-" evidence="5"/>
<evidence type="ECO:0000256" key="3">
    <source>
        <dbReference type="ARBA" id="ARBA00022750"/>
    </source>
</evidence>
<keyword evidence="2 5" id="KW-0645">Protease</keyword>
<dbReference type="SUPFAM" id="SSF53163">
    <property type="entry name" value="HybD-like"/>
    <property type="match status" value="1"/>
</dbReference>
<dbReference type="RefSeq" id="WP_044886612.1">
    <property type="nucleotide sequence ID" value="NZ_JYFN01000034.1"/>
</dbReference>
<evidence type="ECO:0000313" key="5">
    <source>
        <dbReference type="EMBL" id="KJE21600.1"/>
    </source>
</evidence>
<proteinExistence type="inferred from homology"/>
<keyword evidence="6" id="KW-1185">Reference proteome</keyword>
<dbReference type="GO" id="GO:0008047">
    <property type="term" value="F:enzyme activator activity"/>
    <property type="evidence" value="ECO:0007669"/>
    <property type="project" value="InterPro"/>
</dbReference>
<dbReference type="InterPro" id="IPR000671">
    <property type="entry name" value="Peptidase_A31"/>
</dbReference>
<protein>
    <submittedName>
        <fullName evidence="5">Hydrogenase maturation protease</fullName>
        <ecNumber evidence="5">3.4.23.-</ecNumber>
    </submittedName>
</protein>
<dbReference type="GO" id="GO:0016485">
    <property type="term" value="P:protein processing"/>
    <property type="evidence" value="ECO:0007669"/>
    <property type="project" value="TreeGrafter"/>
</dbReference>
<name>A0A0D8BBY7_9ACTN</name>
<dbReference type="PRINTS" id="PR00446">
    <property type="entry name" value="HYDRGNUPTAKE"/>
</dbReference>
<dbReference type="CDD" id="cd06068">
    <property type="entry name" value="H2MP_like-1"/>
    <property type="match status" value="1"/>
</dbReference>
<keyword evidence="3" id="KW-0064">Aspartyl protease</keyword>
<dbReference type="Gene3D" id="3.40.50.1450">
    <property type="entry name" value="HybD-like"/>
    <property type="match status" value="1"/>
</dbReference>